<dbReference type="PANTHER" id="PTHR16024">
    <property type="entry name" value="XK-RELATED PROTEIN"/>
    <property type="match status" value="1"/>
</dbReference>
<dbReference type="Pfam" id="PF09815">
    <property type="entry name" value="XK-related"/>
    <property type="match status" value="1"/>
</dbReference>
<evidence type="ECO:0000256" key="6">
    <source>
        <dbReference type="ARBA" id="ARBA00023136"/>
    </source>
</evidence>
<comment type="caution">
    <text evidence="8">The sequence shown here is derived from an EMBL/GenBank/DDBJ whole genome shotgun (WGS) entry which is preliminary data.</text>
</comment>
<comment type="subcellular location">
    <subcellularLocation>
        <location evidence="1">Cell membrane</location>
        <topology evidence="1">Multi-pass membrane protein</topology>
    </subcellularLocation>
    <subcellularLocation>
        <location evidence="7">Membrane</location>
        <topology evidence="7">Multi-pass membrane protein</topology>
    </subcellularLocation>
</comment>
<feature type="non-terminal residue" evidence="8">
    <location>
        <position position="1"/>
    </location>
</feature>
<keyword evidence="9" id="KW-1185">Reference proteome</keyword>
<feature type="transmembrane region" description="Helical" evidence="7">
    <location>
        <begin position="44"/>
        <end position="67"/>
    </location>
</feature>
<comment type="similarity">
    <text evidence="2 7">Belongs to the XK family.</text>
</comment>
<dbReference type="InterPro" id="IPR018629">
    <property type="entry name" value="XK-rel"/>
</dbReference>
<dbReference type="AlphaFoldDB" id="A0A9Q0RVD0"/>
<evidence type="ECO:0000256" key="1">
    <source>
        <dbReference type="ARBA" id="ARBA00004651"/>
    </source>
</evidence>
<dbReference type="EMBL" id="WJQU01002112">
    <property type="protein sequence ID" value="KAJ6633326.1"/>
    <property type="molecule type" value="Genomic_DNA"/>
</dbReference>
<evidence type="ECO:0000256" key="7">
    <source>
        <dbReference type="RuleBase" id="RU910716"/>
    </source>
</evidence>
<proteinExistence type="inferred from homology"/>
<feature type="transmembrane region" description="Helical" evidence="7">
    <location>
        <begin position="12"/>
        <end position="38"/>
    </location>
</feature>
<reference evidence="8" key="1">
    <citation type="submission" date="2022-07" db="EMBL/GenBank/DDBJ databases">
        <authorList>
            <person name="Trinca V."/>
            <person name="Uliana J.V.C."/>
            <person name="Torres T.T."/>
            <person name="Ward R.J."/>
            <person name="Monesi N."/>
        </authorList>
    </citation>
    <scope>NUCLEOTIDE SEQUENCE</scope>
    <source>
        <strain evidence="8">HSMRA1968</strain>
        <tissue evidence="8">Whole embryos</tissue>
    </source>
</reference>
<dbReference type="GO" id="GO:0005886">
    <property type="term" value="C:plasma membrane"/>
    <property type="evidence" value="ECO:0007669"/>
    <property type="project" value="UniProtKB-SubCell"/>
</dbReference>
<evidence type="ECO:0000256" key="4">
    <source>
        <dbReference type="ARBA" id="ARBA00022692"/>
    </source>
</evidence>
<evidence type="ECO:0000313" key="8">
    <source>
        <dbReference type="EMBL" id="KAJ6633326.1"/>
    </source>
</evidence>
<organism evidence="8 9">
    <name type="scientific">Pseudolycoriella hygida</name>
    <dbReference type="NCBI Taxonomy" id="35572"/>
    <lineage>
        <taxon>Eukaryota</taxon>
        <taxon>Metazoa</taxon>
        <taxon>Ecdysozoa</taxon>
        <taxon>Arthropoda</taxon>
        <taxon>Hexapoda</taxon>
        <taxon>Insecta</taxon>
        <taxon>Pterygota</taxon>
        <taxon>Neoptera</taxon>
        <taxon>Endopterygota</taxon>
        <taxon>Diptera</taxon>
        <taxon>Nematocera</taxon>
        <taxon>Sciaroidea</taxon>
        <taxon>Sciaridae</taxon>
        <taxon>Pseudolycoriella</taxon>
    </lineage>
</organism>
<evidence type="ECO:0000256" key="5">
    <source>
        <dbReference type="ARBA" id="ARBA00022989"/>
    </source>
</evidence>
<evidence type="ECO:0000256" key="2">
    <source>
        <dbReference type="ARBA" id="ARBA00008789"/>
    </source>
</evidence>
<dbReference type="InterPro" id="IPR050895">
    <property type="entry name" value="XK-related_scramblase"/>
</dbReference>
<keyword evidence="3" id="KW-1003">Cell membrane</keyword>
<keyword evidence="6 7" id="KW-0472">Membrane</keyword>
<feature type="transmembrane region" description="Helical" evidence="7">
    <location>
        <begin position="150"/>
        <end position="169"/>
    </location>
</feature>
<name>A0A9Q0RVD0_9DIPT</name>
<dbReference type="OrthoDB" id="6356248at2759"/>
<dbReference type="Proteomes" id="UP001151699">
    <property type="component" value="Unassembled WGS sequence"/>
</dbReference>
<sequence length="548" mass="63371">MKLNILKFAMETCFTWFSALIFSTGLIVDISVATYYITFNQLAWGLYTALIIFVPSILCQIYSLWLFKKETNHLKASAVCVHLMLCGILYRYHHILQRIDRSKASNQELNAIRKAINSVNSVQTLNAIFQYCPQFLLQSYLIIYRENKSIFTGISASFAAFSLVWYLFIRFYYWSKRYNDEISFECQPSSGPVQIIDNLTTSFNENNQCRLSNTSSTITNNFNQKNLTDLKNFEKSVFKTDENNLSSKRYGTDKNIEKDKIFNFNKRKPIYDQTNFEIADKHDNSLIFFEYDESLGSGKLDISAKGLHVQCVDDRSTMKKEFGMTSPTKGDEEKCVTTGGSRNSLLKRKGICSSQEMLYLVDILNDNISPDEVDILAKSLLDMGGDCSLQTESDNDPLDNSKLLEHFPDVIDDKLLLENIDAVIYENQIIFQERIRKNKLTIQNLKIQDQMLSKCMEDMKILPCCEILSIRDYENMCFQNISRQNRGMKHWRNYLHDIDTNNHDNSTVQHSSYYIDTTNTDTLTNSLSDLYINETEKVASDRQKSCDN</sequence>
<accession>A0A9Q0RVD0</accession>
<keyword evidence="5 7" id="KW-1133">Transmembrane helix</keyword>
<gene>
    <name evidence="8" type="primary">XKR5</name>
    <name evidence="8" type="ORF">Bhyg_15637</name>
</gene>
<keyword evidence="4 7" id="KW-0812">Transmembrane</keyword>
<evidence type="ECO:0000256" key="3">
    <source>
        <dbReference type="ARBA" id="ARBA00022475"/>
    </source>
</evidence>
<evidence type="ECO:0000313" key="9">
    <source>
        <dbReference type="Proteomes" id="UP001151699"/>
    </source>
</evidence>
<dbReference type="PANTHER" id="PTHR16024:SF6">
    <property type="entry name" value="XK-RELATED PROTEIN"/>
    <property type="match status" value="1"/>
</dbReference>
<protein>
    <recommendedName>
        <fullName evidence="7">XK-related protein</fullName>
    </recommendedName>
</protein>